<dbReference type="Proteomes" id="UP001165101">
    <property type="component" value="Unassembled WGS sequence"/>
</dbReference>
<gene>
    <name evidence="1" type="ORF">Cboi01_000374500</name>
</gene>
<dbReference type="EMBL" id="BSXV01002154">
    <property type="protein sequence ID" value="GME95020.1"/>
    <property type="molecule type" value="Genomic_DNA"/>
</dbReference>
<name>A0ACB5TUS2_CANBO</name>
<reference evidence="1" key="1">
    <citation type="submission" date="2023-04" db="EMBL/GenBank/DDBJ databases">
        <title>Candida boidinii NBRC 1967.</title>
        <authorList>
            <person name="Ichikawa N."/>
            <person name="Sato H."/>
            <person name="Tonouchi N."/>
        </authorList>
    </citation>
    <scope>NUCLEOTIDE SEQUENCE</scope>
    <source>
        <strain evidence="1">NBRC 1967</strain>
    </source>
</reference>
<protein>
    <submittedName>
        <fullName evidence="1">Unnamed protein product</fullName>
    </submittedName>
</protein>
<sequence length="289" mass="32778">MLGPFRDLPAPRHILDDNQFDDRDPLNEIPIVLPDITINHSGKNEECDYLFIVPIKLESIVSPLISNSELFAEIKISNLNNLNDKIDTEQQEYYDDEEQLYKISDTEKSTNILNKYEQDIINIYKLKLNKLIIHIIMIPIFKNKIIYNLISRKLIATLLFKKILIIGTSELNNGFETLNLIKSENFKIDNENGDANIGLINQLPQMKPPHLVTGISGSILSMCAMFHLSSLGIIIDAEGAFNLDAEKCNNDSLIDCAMVLNDYFKIGDDYIKQVEKAILKTKGSSGLYI</sequence>
<accession>A0ACB5TUS2</accession>
<evidence type="ECO:0000313" key="1">
    <source>
        <dbReference type="EMBL" id="GME95020.1"/>
    </source>
</evidence>
<keyword evidence="2" id="KW-1185">Reference proteome</keyword>
<organism evidence="1 2">
    <name type="scientific">Candida boidinii</name>
    <name type="common">Yeast</name>
    <dbReference type="NCBI Taxonomy" id="5477"/>
    <lineage>
        <taxon>Eukaryota</taxon>
        <taxon>Fungi</taxon>
        <taxon>Dikarya</taxon>
        <taxon>Ascomycota</taxon>
        <taxon>Saccharomycotina</taxon>
        <taxon>Pichiomycetes</taxon>
        <taxon>Pichiales</taxon>
        <taxon>Pichiaceae</taxon>
        <taxon>Ogataea</taxon>
        <taxon>Ogataea/Candida clade</taxon>
    </lineage>
</organism>
<evidence type="ECO:0000313" key="2">
    <source>
        <dbReference type="Proteomes" id="UP001165101"/>
    </source>
</evidence>
<comment type="caution">
    <text evidence="1">The sequence shown here is derived from an EMBL/GenBank/DDBJ whole genome shotgun (WGS) entry which is preliminary data.</text>
</comment>
<proteinExistence type="predicted"/>